<gene>
    <name evidence="1" type="primary">gb29851</name>
    <name evidence="1" type="ORF">PR202_gb29851</name>
</gene>
<accession>A0AAV5G040</accession>
<keyword evidence="2" id="KW-1185">Reference proteome</keyword>
<name>A0AAV5G040_ELECO</name>
<dbReference type="EMBL" id="BQKI01000156">
    <property type="protein sequence ID" value="GJN40607.1"/>
    <property type="molecule type" value="Genomic_DNA"/>
</dbReference>
<protein>
    <submittedName>
        <fullName evidence="1">Uncharacterized protein</fullName>
    </submittedName>
</protein>
<proteinExistence type="predicted"/>
<sequence length="97" mass="10892">MAAITCVSRFKESKICSVSSMSWINLLTRTRHGSEGRKEENITKLVVRELNNLEALSGREAAVPGKSSYLCNCRRINGCPSPLTMRPRLLKRLAKRT</sequence>
<evidence type="ECO:0000313" key="1">
    <source>
        <dbReference type="EMBL" id="GJN40607.1"/>
    </source>
</evidence>
<reference evidence="1" key="2">
    <citation type="submission" date="2021-12" db="EMBL/GenBank/DDBJ databases">
        <title>Resequencing data analysis of finger millet.</title>
        <authorList>
            <person name="Hatakeyama M."/>
            <person name="Aluri S."/>
            <person name="Balachadran M.T."/>
            <person name="Sivarajan S.R."/>
            <person name="Poveda L."/>
            <person name="Shimizu-Inatsugi R."/>
            <person name="Schlapbach R."/>
            <person name="Sreeman S.M."/>
            <person name="Shimizu K.K."/>
        </authorList>
    </citation>
    <scope>NUCLEOTIDE SEQUENCE</scope>
</reference>
<reference evidence="1" key="1">
    <citation type="journal article" date="2018" name="DNA Res.">
        <title>Multiple hybrid de novo genome assembly of finger millet, an orphan allotetraploid crop.</title>
        <authorList>
            <person name="Hatakeyama M."/>
            <person name="Aluri S."/>
            <person name="Balachadran M.T."/>
            <person name="Sivarajan S.R."/>
            <person name="Patrignani A."/>
            <person name="Gruter S."/>
            <person name="Poveda L."/>
            <person name="Shimizu-Inatsugi R."/>
            <person name="Baeten J."/>
            <person name="Francoijs K.J."/>
            <person name="Nataraja K.N."/>
            <person name="Reddy Y.A.N."/>
            <person name="Phadnis S."/>
            <person name="Ravikumar R.L."/>
            <person name="Schlapbach R."/>
            <person name="Sreeman S.M."/>
            <person name="Shimizu K.K."/>
        </authorList>
    </citation>
    <scope>NUCLEOTIDE SEQUENCE</scope>
</reference>
<organism evidence="1 2">
    <name type="scientific">Eleusine coracana subsp. coracana</name>
    <dbReference type="NCBI Taxonomy" id="191504"/>
    <lineage>
        <taxon>Eukaryota</taxon>
        <taxon>Viridiplantae</taxon>
        <taxon>Streptophyta</taxon>
        <taxon>Embryophyta</taxon>
        <taxon>Tracheophyta</taxon>
        <taxon>Spermatophyta</taxon>
        <taxon>Magnoliopsida</taxon>
        <taxon>Liliopsida</taxon>
        <taxon>Poales</taxon>
        <taxon>Poaceae</taxon>
        <taxon>PACMAD clade</taxon>
        <taxon>Chloridoideae</taxon>
        <taxon>Cynodonteae</taxon>
        <taxon>Eleusininae</taxon>
        <taxon>Eleusine</taxon>
    </lineage>
</organism>
<dbReference type="AlphaFoldDB" id="A0AAV5G040"/>
<evidence type="ECO:0000313" key="2">
    <source>
        <dbReference type="Proteomes" id="UP001054889"/>
    </source>
</evidence>
<dbReference type="Proteomes" id="UP001054889">
    <property type="component" value="Unassembled WGS sequence"/>
</dbReference>
<comment type="caution">
    <text evidence="1">The sequence shown here is derived from an EMBL/GenBank/DDBJ whole genome shotgun (WGS) entry which is preliminary data.</text>
</comment>